<feature type="region of interest" description="Disordered" evidence="2">
    <location>
        <begin position="333"/>
        <end position="352"/>
    </location>
</feature>
<evidence type="ECO:0000313" key="3">
    <source>
        <dbReference type="EMBL" id="KAF2191331.1"/>
    </source>
</evidence>
<feature type="coiled-coil region" evidence="1">
    <location>
        <begin position="596"/>
        <end position="644"/>
    </location>
</feature>
<organism evidence="3 4">
    <name type="scientific">Zopfia rhizophila CBS 207.26</name>
    <dbReference type="NCBI Taxonomy" id="1314779"/>
    <lineage>
        <taxon>Eukaryota</taxon>
        <taxon>Fungi</taxon>
        <taxon>Dikarya</taxon>
        <taxon>Ascomycota</taxon>
        <taxon>Pezizomycotina</taxon>
        <taxon>Dothideomycetes</taxon>
        <taxon>Dothideomycetes incertae sedis</taxon>
        <taxon>Zopfiaceae</taxon>
        <taxon>Zopfia</taxon>
    </lineage>
</organism>
<feature type="compositionally biased region" description="Basic and acidic residues" evidence="2">
    <location>
        <begin position="240"/>
        <end position="257"/>
    </location>
</feature>
<feature type="compositionally biased region" description="Basic residues" evidence="2">
    <location>
        <begin position="497"/>
        <end position="509"/>
    </location>
</feature>
<gene>
    <name evidence="3" type="ORF">K469DRAFT_557758</name>
</gene>
<dbReference type="Proteomes" id="UP000800200">
    <property type="component" value="Unassembled WGS sequence"/>
</dbReference>
<sequence length="809" mass="90562">MGSRVQDDNTQGSGSIVSGLTALESDTDDFGRLMIQNVRDERRLNDALRGNVHAFRKARTHPRVGLTLENLERNNGVNNVALGLNAQRPFDGPPSVSSSGSDPAIRPPLEWGRKGRVRKDWLKRITSDDEQKPGEQDEDTVDEDRTPRRESRATISDADIPLPSVEDSPLSHRSSHHGTPASTRRRNAALDRLPDWDLTMDLNEASLIASTPYLPRNTALDDIRQREIESLREQAVTTSRLDKIRENSPEETRRPESSSKSFLNNLISDATTSERAAQETDSSNPRLRRRTISAESISRSQPLNAEGEEPTSSSPIVVYKSAETVGVIDRDILANAQTSPKRRGHRREDSHDLLRRLARVSSGTPSPGRVAASRPQTASARQPDSSSSRMAEETSASGAKTVQTSEKSPRMPSTSETMPTAPHLQQQEVPDEERRRSVHPAGGSEKVQAADIDATPIPLDHPLLNAKTPVVTGAWIDTPAPRTGHQDVDTSRSPSRSPRRGSPKKKYPEKRKDSQSKGPLEVSPKRIKPSLPGSAVEAIVEEARASGMDQRNVDVYGDSTIDSLEDMIAPGAKIPETVDQDEDTLLGLRPSTRPPRNEAERQRQQELLHLHKMNDKLRAARTNIRDVSRGIKRVENQVEHVEGEELVRTIYPSCPCAENGHQCNLFVAMWTGFKGLFYDGTAAKRFGLTWLSRTLVLFFIWYIAEVLACDQMCHKFEASSMEGFGVKWDAPRFPFVIPTVLYRSLLRPFWKPFWNFLIWIWTTAYSCFFEDENARTQATRTALRFTTRILMQSQQTFEPDLSMNDDELI</sequence>
<feature type="region of interest" description="Disordered" evidence="2">
    <location>
        <begin position="358"/>
        <end position="450"/>
    </location>
</feature>
<proteinExistence type="predicted"/>
<protein>
    <submittedName>
        <fullName evidence="3">Uncharacterized protein</fullName>
    </submittedName>
</protein>
<feature type="compositionally biased region" description="Basic and acidic residues" evidence="2">
    <location>
        <begin position="143"/>
        <end position="152"/>
    </location>
</feature>
<feature type="compositionally biased region" description="Polar residues" evidence="2">
    <location>
        <begin position="260"/>
        <end position="285"/>
    </location>
</feature>
<feature type="compositionally biased region" description="Polar residues" evidence="2">
    <location>
        <begin position="293"/>
        <end position="303"/>
    </location>
</feature>
<dbReference type="AlphaFoldDB" id="A0A6A6EIW1"/>
<keyword evidence="4" id="KW-1185">Reference proteome</keyword>
<feature type="region of interest" description="Disordered" evidence="2">
    <location>
        <begin position="234"/>
        <end position="317"/>
    </location>
</feature>
<dbReference type="EMBL" id="ML994617">
    <property type="protein sequence ID" value="KAF2191331.1"/>
    <property type="molecule type" value="Genomic_DNA"/>
</dbReference>
<name>A0A6A6EIW1_9PEZI</name>
<feature type="compositionally biased region" description="Polar residues" evidence="2">
    <location>
        <begin position="8"/>
        <end position="18"/>
    </location>
</feature>
<accession>A0A6A6EIW1</accession>
<reference evidence="3" key="1">
    <citation type="journal article" date="2020" name="Stud. Mycol.">
        <title>101 Dothideomycetes genomes: a test case for predicting lifestyles and emergence of pathogens.</title>
        <authorList>
            <person name="Haridas S."/>
            <person name="Albert R."/>
            <person name="Binder M."/>
            <person name="Bloem J."/>
            <person name="Labutti K."/>
            <person name="Salamov A."/>
            <person name="Andreopoulos B."/>
            <person name="Baker S."/>
            <person name="Barry K."/>
            <person name="Bills G."/>
            <person name="Bluhm B."/>
            <person name="Cannon C."/>
            <person name="Castanera R."/>
            <person name="Culley D."/>
            <person name="Daum C."/>
            <person name="Ezra D."/>
            <person name="Gonzalez J."/>
            <person name="Henrissat B."/>
            <person name="Kuo A."/>
            <person name="Liang C."/>
            <person name="Lipzen A."/>
            <person name="Lutzoni F."/>
            <person name="Magnuson J."/>
            <person name="Mondo S."/>
            <person name="Nolan M."/>
            <person name="Ohm R."/>
            <person name="Pangilinan J."/>
            <person name="Park H.-J."/>
            <person name="Ramirez L."/>
            <person name="Alfaro M."/>
            <person name="Sun H."/>
            <person name="Tritt A."/>
            <person name="Yoshinaga Y."/>
            <person name="Zwiers L.-H."/>
            <person name="Turgeon B."/>
            <person name="Goodwin S."/>
            <person name="Spatafora J."/>
            <person name="Crous P."/>
            <person name="Grigoriev I."/>
        </authorList>
    </citation>
    <scope>NUCLEOTIDE SEQUENCE</scope>
    <source>
        <strain evidence="3">CBS 207.26</strain>
    </source>
</reference>
<feature type="region of interest" description="Disordered" evidence="2">
    <location>
        <begin position="475"/>
        <end position="533"/>
    </location>
</feature>
<evidence type="ECO:0000313" key="4">
    <source>
        <dbReference type="Proteomes" id="UP000800200"/>
    </source>
</evidence>
<dbReference type="OrthoDB" id="3439035at2759"/>
<evidence type="ECO:0000256" key="2">
    <source>
        <dbReference type="SAM" id="MobiDB-lite"/>
    </source>
</evidence>
<feature type="region of interest" description="Disordered" evidence="2">
    <location>
        <begin position="84"/>
        <end position="111"/>
    </location>
</feature>
<feature type="compositionally biased region" description="Polar residues" evidence="2">
    <location>
        <begin position="374"/>
        <end position="428"/>
    </location>
</feature>
<feature type="compositionally biased region" description="Low complexity" evidence="2">
    <location>
        <begin position="84"/>
        <end position="103"/>
    </location>
</feature>
<keyword evidence="1" id="KW-0175">Coiled coil</keyword>
<feature type="region of interest" description="Disordered" evidence="2">
    <location>
        <begin position="1"/>
        <end position="20"/>
    </location>
</feature>
<evidence type="ECO:0000256" key="1">
    <source>
        <dbReference type="SAM" id="Coils"/>
    </source>
</evidence>
<feature type="compositionally biased region" description="Basic and acidic residues" evidence="2">
    <location>
        <begin position="124"/>
        <end position="135"/>
    </location>
</feature>
<feature type="region of interest" description="Disordered" evidence="2">
    <location>
        <begin position="124"/>
        <end position="187"/>
    </location>
</feature>